<keyword evidence="2" id="KW-0805">Transcription regulation</keyword>
<dbReference type="OrthoDB" id="1094598at2"/>
<name>A0A2V3ZRA6_9BACT</name>
<evidence type="ECO:0000256" key="1">
    <source>
        <dbReference type="ARBA" id="ARBA00010641"/>
    </source>
</evidence>
<accession>A0A2V3ZRA6</accession>
<dbReference type="SUPFAM" id="SSF88946">
    <property type="entry name" value="Sigma2 domain of RNA polymerase sigma factors"/>
    <property type="match status" value="1"/>
</dbReference>
<reference evidence="6 7" key="1">
    <citation type="submission" date="2018-05" db="EMBL/GenBank/DDBJ databases">
        <title>Marinifilum breve JC075T sp. nov., a marine bacterium isolated from Yongle Blue Hole in the South China Sea.</title>
        <authorList>
            <person name="Fu T."/>
        </authorList>
    </citation>
    <scope>NUCLEOTIDE SEQUENCE [LARGE SCALE GENOMIC DNA]</scope>
    <source>
        <strain evidence="6 7">JC075</strain>
    </source>
</reference>
<gene>
    <name evidence="6" type="ORF">DF185_21980</name>
</gene>
<dbReference type="InterPro" id="IPR013324">
    <property type="entry name" value="RNA_pol_sigma_r3/r4-like"/>
</dbReference>
<dbReference type="Pfam" id="PF08281">
    <property type="entry name" value="Sigma70_r4_2"/>
    <property type="match status" value="1"/>
</dbReference>
<dbReference type="NCBIfam" id="TIGR02985">
    <property type="entry name" value="Sig70_bacteroi1"/>
    <property type="match status" value="1"/>
</dbReference>
<evidence type="ECO:0000259" key="5">
    <source>
        <dbReference type="PROSITE" id="PS00622"/>
    </source>
</evidence>
<dbReference type="Gene3D" id="1.10.10.10">
    <property type="entry name" value="Winged helix-like DNA-binding domain superfamily/Winged helix DNA-binding domain"/>
    <property type="match status" value="1"/>
</dbReference>
<dbReference type="Pfam" id="PF04542">
    <property type="entry name" value="Sigma70_r2"/>
    <property type="match status" value="1"/>
</dbReference>
<evidence type="ECO:0000313" key="7">
    <source>
        <dbReference type="Proteomes" id="UP000248079"/>
    </source>
</evidence>
<evidence type="ECO:0000256" key="3">
    <source>
        <dbReference type="ARBA" id="ARBA00023082"/>
    </source>
</evidence>
<dbReference type="PRINTS" id="PR00038">
    <property type="entry name" value="HTHLUXR"/>
</dbReference>
<organism evidence="6 7">
    <name type="scientific">Marinifilum breve</name>
    <dbReference type="NCBI Taxonomy" id="2184082"/>
    <lineage>
        <taxon>Bacteria</taxon>
        <taxon>Pseudomonadati</taxon>
        <taxon>Bacteroidota</taxon>
        <taxon>Bacteroidia</taxon>
        <taxon>Marinilabiliales</taxon>
        <taxon>Marinifilaceae</taxon>
    </lineage>
</organism>
<dbReference type="InterPro" id="IPR014327">
    <property type="entry name" value="RNA_pol_sigma70_bacteroid"/>
</dbReference>
<dbReference type="InterPro" id="IPR013325">
    <property type="entry name" value="RNA_pol_sigma_r2"/>
</dbReference>
<dbReference type="EMBL" id="QFLI01000015">
    <property type="protein sequence ID" value="PXX95390.1"/>
    <property type="molecule type" value="Genomic_DNA"/>
</dbReference>
<dbReference type="GO" id="GO:0006352">
    <property type="term" value="P:DNA-templated transcription initiation"/>
    <property type="evidence" value="ECO:0007669"/>
    <property type="project" value="InterPro"/>
</dbReference>
<sequence length="184" mass="22055">MTAESKLKIREIEFKKVFESYFPSLCVFANKFVRDEDLAKDLVQDVFVKIWNNETEFDSERSMKVYFYLATKNTCFDYLKKQKRRGFTEELNEEVQIEDDYVVNEIVREETYRQLEGAIELLPEKAREILRLNLQGLSNPEIAEELNVSINTVKTHKLHAFRKLRELFGEQYVIFLLVEFYHFL</sequence>
<dbReference type="PANTHER" id="PTHR43133:SF46">
    <property type="entry name" value="RNA POLYMERASE SIGMA-70 FACTOR ECF SUBFAMILY"/>
    <property type="match status" value="1"/>
</dbReference>
<dbReference type="InterPro" id="IPR039425">
    <property type="entry name" value="RNA_pol_sigma-70-like"/>
</dbReference>
<keyword evidence="3" id="KW-0731">Sigma factor</keyword>
<dbReference type="GO" id="GO:0003677">
    <property type="term" value="F:DNA binding"/>
    <property type="evidence" value="ECO:0007669"/>
    <property type="project" value="InterPro"/>
</dbReference>
<dbReference type="CDD" id="cd06170">
    <property type="entry name" value="LuxR_C_like"/>
    <property type="match status" value="1"/>
</dbReference>
<keyword evidence="7" id="KW-1185">Reference proteome</keyword>
<dbReference type="InterPro" id="IPR036388">
    <property type="entry name" value="WH-like_DNA-bd_sf"/>
</dbReference>
<feature type="domain" description="HTH luxR-type" evidence="5">
    <location>
        <begin position="136"/>
        <end position="163"/>
    </location>
</feature>
<dbReference type="InterPro" id="IPR007627">
    <property type="entry name" value="RNA_pol_sigma70_r2"/>
</dbReference>
<dbReference type="InterPro" id="IPR000792">
    <property type="entry name" value="Tscrpt_reg_LuxR_C"/>
</dbReference>
<dbReference type="InterPro" id="IPR014284">
    <property type="entry name" value="RNA_pol_sigma-70_dom"/>
</dbReference>
<evidence type="ECO:0000256" key="2">
    <source>
        <dbReference type="ARBA" id="ARBA00023015"/>
    </source>
</evidence>
<dbReference type="SUPFAM" id="SSF88659">
    <property type="entry name" value="Sigma3 and sigma4 domains of RNA polymerase sigma factors"/>
    <property type="match status" value="1"/>
</dbReference>
<dbReference type="Gene3D" id="1.10.1740.10">
    <property type="match status" value="1"/>
</dbReference>
<dbReference type="SMART" id="SM00421">
    <property type="entry name" value="HTH_LUXR"/>
    <property type="match status" value="1"/>
</dbReference>
<dbReference type="GO" id="GO:0016987">
    <property type="term" value="F:sigma factor activity"/>
    <property type="evidence" value="ECO:0007669"/>
    <property type="project" value="UniProtKB-KW"/>
</dbReference>
<dbReference type="PANTHER" id="PTHR43133">
    <property type="entry name" value="RNA POLYMERASE ECF-TYPE SIGMA FACTO"/>
    <property type="match status" value="1"/>
</dbReference>
<dbReference type="Proteomes" id="UP000248079">
    <property type="component" value="Unassembled WGS sequence"/>
</dbReference>
<proteinExistence type="inferred from homology"/>
<protein>
    <submittedName>
        <fullName evidence="6">RNA polymerase sigma-70 factor</fullName>
    </submittedName>
</protein>
<evidence type="ECO:0000313" key="6">
    <source>
        <dbReference type="EMBL" id="PXX95390.1"/>
    </source>
</evidence>
<comment type="caution">
    <text evidence="6">The sequence shown here is derived from an EMBL/GenBank/DDBJ whole genome shotgun (WGS) entry which is preliminary data.</text>
</comment>
<comment type="similarity">
    <text evidence="1">Belongs to the sigma-70 factor family. ECF subfamily.</text>
</comment>
<dbReference type="InterPro" id="IPR013249">
    <property type="entry name" value="RNA_pol_sigma70_r4_t2"/>
</dbReference>
<dbReference type="PROSITE" id="PS00622">
    <property type="entry name" value="HTH_LUXR_1"/>
    <property type="match status" value="1"/>
</dbReference>
<dbReference type="AlphaFoldDB" id="A0A2V3ZRA6"/>
<keyword evidence="4" id="KW-0804">Transcription</keyword>
<dbReference type="RefSeq" id="WP_110363741.1">
    <property type="nucleotide sequence ID" value="NZ_QFLI01000015.1"/>
</dbReference>
<dbReference type="NCBIfam" id="TIGR02937">
    <property type="entry name" value="sigma70-ECF"/>
    <property type="match status" value="1"/>
</dbReference>
<evidence type="ECO:0000256" key="4">
    <source>
        <dbReference type="ARBA" id="ARBA00023163"/>
    </source>
</evidence>